<dbReference type="GO" id="GO:0004386">
    <property type="term" value="F:helicase activity"/>
    <property type="evidence" value="ECO:0007669"/>
    <property type="project" value="UniProtKB-KW"/>
</dbReference>
<reference evidence="1 2" key="1">
    <citation type="journal article" date="2018" name="Front. Plant Sci.">
        <title>Red Clover (Trifolium pratense) and Zigzag Clover (T. medium) - A Picture of Genomic Similarities and Differences.</title>
        <authorList>
            <person name="Dluhosova J."/>
            <person name="Istvanek J."/>
            <person name="Nedelnik J."/>
            <person name="Repkova J."/>
        </authorList>
    </citation>
    <scope>NUCLEOTIDE SEQUENCE [LARGE SCALE GENOMIC DNA]</scope>
    <source>
        <strain evidence="2">cv. 10/8</strain>
        <tissue evidence="1">Leaf</tissue>
    </source>
</reference>
<comment type="caution">
    <text evidence="1">The sequence shown here is derived from an EMBL/GenBank/DDBJ whole genome shotgun (WGS) entry which is preliminary data.</text>
</comment>
<keyword evidence="1" id="KW-0547">Nucleotide-binding</keyword>
<keyword evidence="1" id="KW-0067">ATP-binding</keyword>
<protein>
    <submittedName>
        <fullName evidence="1">Helicase-like protein</fullName>
    </submittedName>
</protein>
<name>A0A392VDH5_9FABA</name>
<keyword evidence="1" id="KW-0347">Helicase</keyword>
<evidence type="ECO:0000313" key="2">
    <source>
        <dbReference type="Proteomes" id="UP000265520"/>
    </source>
</evidence>
<dbReference type="AlphaFoldDB" id="A0A392VDH5"/>
<keyword evidence="2" id="KW-1185">Reference proteome</keyword>
<dbReference type="Proteomes" id="UP000265520">
    <property type="component" value="Unassembled WGS sequence"/>
</dbReference>
<feature type="non-terminal residue" evidence="1">
    <location>
        <position position="58"/>
    </location>
</feature>
<accession>A0A392VDH5</accession>
<organism evidence="1 2">
    <name type="scientific">Trifolium medium</name>
    <dbReference type="NCBI Taxonomy" id="97028"/>
    <lineage>
        <taxon>Eukaryota</taxon>
        <taxon>Viridiplantae</taxon>
        <taxon>Streptophyta</taxon>
        <taxon>Embryophyta</taxon>
        <taxon>Tracheophyta</taxon>
        <taxon>Spermatophyta</taxon>
        <taxon>Magnoliopsida</taxon>
        <taxon>eudicotyledons</taxon>
        <taxon>Gunneridae</taxon>
        <taxon>Pentapetalae</taxon>
        <taxon>rosids</taxon>
        <taxon>fabids</taxon>
        <taxon>Fabales</taxon>
        <taxon>Fabaceae</taxon>
        <taxon>Papilionoideae</taxon>
        <taxon>50 kb inversion clade</taxon>
        <taxon>NPAAA clade</taxon>
        <taxon>Hologalegina</taxon>
        <taxon>IRL clade</taxon>
        <taxon>Trifolieae</taxon>
        <taxon>Trifolium</taxon>
    </lineage>
</organism>
<proteinExistence type="predicted"/>
<evidence type="ECO:0000313" key="1">
    <source>
        <dbReference type="EMBL" id="MCI85493.1"/>
    </source>
</evidence>
<sequence>MIRNTLHSQGTPTVKLRILGKRGRDGRRYNLPTASEVAALIVGDFDAADFDRDVTVQT</sequence>
<dbReference type="EMBL" id="LXQA011116826">
    <property type="protein sequence ID" value="MCI85493.1"/>
    <property type="molecule type" value="Genomic_DNA"/>
</dbReference>
<keyword evidence="1" id="KW-0378">Hydrolase</keyword>